<dbReference type="EMBL" id="JX470548">
    <property type="protein sequence ID" value="AGO88215.1"/>
    <property type="molecule type" value="Genomic_DNA"/>
</dbReference>
<protein>
    <submittedName>
        <fullName evidence="1">Uncharacterized protein</fullName>
    </submittedName>
</protein>
<name>S4WAL0_AGGAC</name>
<sequence length="42" mass="5506">MYRLNYSNFYSKYNERKGRGKVRWFFTMVFYMEKRTIMMRFK</sequence>
<proteinExistence type="predicted"/>
<accession>S4WAL0</accession>
<reference evidence="1" key="1">
    <citation type="submission" date="2012-08" db="EMBL/GenBank/DDBJ databases">
        <authorList>
            <person name="Sun R."/>
            <person name="Kittichotirat W."/>
            <person name="Wang J."/>
            <person name="Jan M."/>
            <person name="Asikainen S."/>
            <person name="Bumgarner R.E."/>
            <person name="Chen C."/>
        </authorList>
    </citation>
    <scope>NUCLEOTIDE SEQUENCE</scope>
    <source>
        <strain evidence="1">I23C</strain>
    </source>
</reference>
<dbReference type="AlphaFoldDB" id="S4WAL0"/>
<gene>
    <name evidence="1" type="ORF">I23Cspa_0052</name>
</gene>
<organism evidence="1">
    <name type="scientific">Aggregatibacter actinomycetemcomitans</name>
    <name type="common">Actinobacillus actinomycetemcomitans</name>
    <name type="synonym">Haemophilus actinomycetemcomitans</name>
    <dbReference type="NCBI Taxonomy" id="714"/>
    <lineage>
        <taxon>Bacteria</taxon>
        <taxon>Pseudomonadati</taxon>
        <taxon>Pseudomonadota</taxon>
        <taxon>Gammaproteobacteria</taxon>
        <taxon>Pasteurellales</taxon>
        <taxon>Pasteurellaceae</taxon>
        <taxon>Aggregatibacter</taxon>
    </lineage>
</organism>
<evidence type="ECO:0000313" key="1">
    <source>
        <dbReference type="EMBL" id="AGO88215.1"/>
    </source>
</evidence>